<keyword evidence="2" id="KW-1185">Reference proteome</keyword>
<name>A0ACC2GAC8_DALPE</name>
<gene>
    <name evidence="1" type="ORF">DPEC_G00180780</name>
</gene>
<reference evidence="1" key="1">
    <citation type="submission" date="2021-05" db="EMBL/GenBank/DDBJ databases">
        <authorList>
            <person name="Pan Q."/>
            <person name="Jouanno E."/>
            <person name="Zahm M."/>
            <person name="Klopp C."/>
            <person name="Cabau C."/>
            <person name="Louis A."/>
            <person name="Berthelot C."/>
            <person name="Parey E."/>
            <person name="Roest Crollius H."/>
            <person name="Montfort J."/>
            <person name="Robinson-Rechavi M."/>
            <person name="Bouchez O."/>
            <person name="Lampietro C."/>
            <person name="Lopez Roques C."/>
            <person name="Donnadieu C."/>
            <person name="Postlethwait J."/>
            <person name="Bobe J."/>
            <person name="Dillon D."/>
            <person name="Chandos A."/>
            <person name="von Hippel F."/>
            <person name="Guiguen Y."/>
        </authorList>
    </citation>
    <scope>NUCLEOTIDE SEQUENCE</scope>
    <source>
        <strain evidence="1">YG-Jan2019</strain>
    </source>
</reference>
<dbReference type="Proteomes" id="UP001157502">
    <property type="component" value="Chromosome 15"/>
</dbReference>
<proteinExistence type="predicted"/>
<evidence type="ECO:0000313" key="2">
    <source>
        <dbReference type="Proteomes" id="UP001157502"/>
    </source>
</evidence>
<accession>A0ACC2GAC8</accession>
<organism evidence="1 2">
    <name type="scientific">Dallia pectoralis</name>
    <name type="common">Alaska blackfish</name>
    <dbReference type="NCBI Taxonomy" id="75939"/>
    <lineage>
        <taxon>Eukaryota</taxon>
        <taxon>Metazoa</taxon>
        <taxon>Chordata</taxon>
        <taxon>Craniata</taxon>
        <taxon>Vertebrata</taxon>
        <taxon>Euteleostomi</taxon>
        <taxon>Actinopterygii</taxon>
        <taxon>Neopterygii</taxon>
        <taxon>Teleostei</taxon>
        <taxon>Protacanthopterygii</taxon>
        <taxon>Esociformes</taxon>
        <taxon>Umbridae</taxon>
        <taxon>Dallia</taxon>
    </lineage>
</organism>
<dbReference type="EMBL" id="CM055742">
    <property type="protein sequence ID" value="KAJ8000501.1"/>
    <property type="molecule type" value="Genomic_DNA"/>
</dbReference>
<sequence>MSTVDAPSRPPAASLTFTIDNILNLKTGACSYRTSGVSCHPSTPQHGTWQAGDQFHHHGFEEHRVQQTEDPETRLHETELVVACCPTRGPDVDPREDSFQITHSHTESGDSGDDCASTPHTREGGTGGKKIQRITKKKTRTIFSKTQIFQLESTFDIKRYLSSAERACLAGSLQLTETQVKIWFQNRRNKLKRQISIDLDGSNGDFPDVGAGKDMQLPGLYKESNLLGRFLVPMPLPLIYAGSSTPYLCFSNANKYFSLFDGDATL</sequence>
<evidence type="ECO:0000313" key="1">
    <source>
        <dbReference type="EMBL" id="KAJ8000501.1"/>
    </source>
</evidence>
<protein>
    <submittedName>
        <fullName evidence="1">Uncharacterized protein</fullName>
    </submittedName>
</protein>
<comment type="caution">
    <text evidence="1">The sequence shown here is derived from an EMBL/GenBank/DDBJ whole genome shotgun (WGS) entry which is preliminary data.</text>
</comment>